<dbReference type="Proteomes" id="UP000002727">
    <property type="component" value="Chromosome"/>
</dbReference>
<keyword evidence="1" id="KW-0689">Ribosomal protein</keyword>
<dbReference type="HOGENOM" id="CLU_3113274_0_0_2"/>
<protein>
    <submittedName>
        <fullName evidence="1">Hypothetical ribosomal protein-serine acetyltransferase RimL</fullName>
    </submittedName>
</protein>
<dbReference type="GO" id="GO:0016740">
    <property type="term" value="F:transferase activity"/>
    <property type="evidence" value="ECO:0007669"/>
    <property type="project" value="UniProtKB-KW"/>
</dbReference>
<dbReference type="STRING" id="523850.TON_1150"/>
<keyword evidence="2" id="KW-1185">Reference proteome</keyword>
<dbReference type="GO" id="GO:0005840">
    <property type="term" value="C:ribosome"/>
    <property type="evidence" value="ECO:0007669"/>
    <property type="project" value="UniProtKB-KW"/>
</dbReference>
<gene>
    <name evidence="1" type="ordered locus">TON_1150</name>
</gene>
<dbReference type="PATRIC" id="fig|523850.10.peg.1157"/>
<dbReference type="RefSeq" id="WP_012572110.1">
    <property type="nucleotide sequence ID" value="NC_011529.1"/>
</dbReference>
<evidence type="ECO:0000313" key="1">
    <source>
        <dbReference type="EMBL" id="ACJ16638.1"/>
    </source>
</evidence>
<accession>B6YX25</accession>
<reference evidence="1 2" key="1">
    <citation type="journal article" date="2008" name="J. Bacteriol.">
        <title>The complete genome sequence of Thermococcus onnurineus NA1 reveals a mixed heterotrophic and carboxydotrophic metabolism.</title>
        <authorList>
            <person name="Lee H.S."/>
            <person name="Kang S.G."/>
            <person name="Bae S.S."/>
            <person name="Lim J.K."/>
            <person name="Cho Y."/>
            <person name="Kim Y.J."/>
            <person name="Jeon J.H."/>
            <person name="Cha S.S."/>
            <person name="Kwon K.K."/>
            <person name="Kim H.T."/>
            <person name="Park C.J."/>
            <person name="Lee H.W."/>
            <person name="Kim S.I."/>
            <person name="Chun J."/>
            <person name="Colwell R.R."/>
            <person name="Kim S.J."/>
            <person name="Lee J.H."/>
        </authorList>
    </citation>
    <scope>NUCLEOTIDE SEQUENCE [LARGE SCALE GENOMIC DNA]</scope>
    <source>
        <strain evidence="1 2">NA1</strain>
    </source>
</reference>
<proteinExistence type="predicted"/>
<dbReference type="KEGG" id="ton:TON_1150"/>
<dbReference type="AlphaFoldDB" id="B6YX25"/>
<organism evidence="1 2">
    <name type="scientific">Thermococcus onnurineus (strain NA1)</name>
    <dbReference type="NCBI Taxonomy" id="523850"/>
    <lineage>
        <taxon>Archaea</taxon>
        <taxon>Methanobacteriati</taxon>
        <taxon>Methanobacteriota</taxon>
        <taxon>Thermococci</taxon>
        <taxon>Thermococcales</taxon>
        <taxon>Thermococcaceae</taxon>
        <taxon>Thermococcus</taxon>
    </lineage>
</organism>
<name>B6YX25_THEON</name>
<sequence>MRPVILKGEKISLAVLLREDLKKSWEWFNDRSTVKYLFNSACTPERRAIH</sequence>
<dbReference type="eggNOG" id="arCOG00842">
    <property type="taxonomic scope" value="Archaea"/>
</dbReference>
<evidence type="ECO:0000313" key="2">
    <source>
        <dbReference type="Proteomes" id="UP000002727"/>
    </source>
</evidence>
<dbReference type="EMBL" id="CP000855">
    <property type="protein sequence ID" value="ACJ16638.1"/>
    <property type="molecule type" value="Genomic_DNA"/>
</dbReference>
<dbReference type="GeneID" id="41339700"/>
<keyword evidence="1" id="KW-0687">Ribonucleoprotein</keyword>